<keyword evidence="2" id="KW-1185">Reference proteome</keyword>
<dbReference type="EMBL" id="BAAATR010000015">
    <property type="protein sequence ID" value="GAA2250631.1"/>
    <property type="molecule type" value="Genomic_DNA"/>
</dbReference>
<dbReference type="Proteomes" id="UP001500305">
    <property type="component" value="Unassembled WGS sequence"/>
</dbReference>
<dbReference type="RefSeq" id="WP_344637507.1">
    <property type="nucleotide sequence ID" value="NZ_BAAATR010000015.1"/>
</dbReference>
<accession>A0ABN3E8C3</accession>
<organism evidence="1 2">
    <name type="scientific">Kitasatospora cystarginea</name>
    <dbReference type="NCBI Taxonomy" id="58350"/>
    <lineage>
        <taxon>Bacteria</taxon>
        <taxon>Bacillati</taxon>
        <taxon>Actinomycetota</taxon>
        <taxon>Actinomycetes</taxon>
        <taxon>Kitasatosporales</taxon>
        <taxon>Streptomycetaceae</taxon>
        <taxon>Kitasatospora</taxon>
    </lineage>
</organism>
<name>A0ABN3E8C3_9ACTN</name>
<sequence length="59" mass="6242">MPAEEVELRLFDNGRYIGRFMLDPVPGSMPGRQVLLVAVTLADQAGAALDSVSRPTAAA</sequence>
<evidence type="ECO:0000313" key="1">
    <source>
        <dbReference type="EMBL" id="GAA2250631.1"/>
    </source>
</evidence>
<gene>
    <name evidence="1" type="ORF">GCM10010430_36850</name>
</gene>
<reference evidence="1 2" key="1">
    <citation type="journal article" date="2019" name="Int. J. Syst. Evol. Microbiol.">
        <title>The Global Catalogue of Microorganisms (GCM) 10K type strain sequencing project: providing services to taxonomists for standard genome sequencing and annotation.</title>
        <authorList>
            <consortium name="The Broad Institute Genomics Platform"/>
            <consortium name="The Broad Institute Genome Sequencing Center for Infectious Disease"/>
            <person name="Wu L."/>
            <person name="Ma J."/>
        </authorList>
    </citation>
    <scope>NUCLEOTIDE SEQUENCE [LARGE SCALE GENOMIC DNA]</scope>
    <source>
        <strain evidence="1 2">JCM 7356</strain>
    </source>
</reference>
<evidence type="ECO:0000313" key="2">
    <source>
        <dbReference type="Proteomes" id="UP001500305"/>
    </source>
</evidence>
<protein>
    <submittedName>
        <fullName evidence="1">Uncharacterized protein</fullName>
    </submittedName>
</protein>
<comment type="caution">
    <text evidence="1">The sequence shown here is derived from an EMBL/GenBank/DDBJ whole genome shotgun (WGS) entry which is preliminary data.</text>
</comment>
<proteinExistence type="predicted"/>